<dbReference type="EMBL" id="UYRU01076926">
    <property type="protein sequence ID" value="VDN27522.1"/>
    <property type="molecule type" value="Genomic_DNA"/>
</dbReference>
<reference evidence="2 3" key="1">
    <citation type="submission" date="2018-11" db="EMBL/GenBank/DDBJ databases">
        <authorList>
            <consortium name="Pathogen Informatics"/>
        </authorList>
    </citation>
    <scope>NUCLEOTIDE SEQUENCE [LARGE SCALE GENOMIC DNA]</scope>
</reference>
<gene>
    <name evidence="2" type="ORF">DILT_LOCUS15023</name>
</gene>
<dbReference type="AlphaFoldDB" id="A0A3P7Q6G7"/>
<evidence type="ECO:0000313" key="2">
    <source>
        <dbReference type="EMBL" id="VDN27522.1"/>
    </source>
</evidence>
<dbReference type="Proteomes" id="UP000281553">
    <property type="component" value="Unassembled WGS sequence"/>
</dbReference>
<feature type="compositionally biased region" description="Polar residues" evidence="1">
    <location>
        <begin position="22"/>
        <end position="53"/>
    </location>
</feature>
<keyword evidence="3" id="KW-1185">Reference proteome</keyword>
<organism evidence="2 3">
    <name type="scientific">Dibothriocephalus latus</name>
    <name type="common">Fish tapeworm</name>
    <name type="synonym">Diphyllobothrium latum</name>
    <dbReference type="NCBI Taxonomy" id="60516"/>
    <lineage>
        <taxon>Eukaryota</taxon>
        <taxon>Metazoa</taxon>
        <taxon>Spiralia</taxon>
        <taxon>Lophotrochozoa</taxon>
        <taxon>Platyhelminthes</taxon>
        <taxon>Cestoda</taxon>
        <taxon>Eucestoda</taxon>
        <taxon>Diphyllobothriidea</taxon>
        <taxon>Diphyllobothriidae</taxon>
        <taxon>Dibothriocephalus</taxon>
    </lineage>
</organism>
<proteinExistence type="predicted"/>
<evidence type="ECO:0000256" key="1">
    <source>
        <dbReference type="SAM" id="MobiDB-lite"/>
    </source>
</evidence>
<evidence type="ECO:0000313" key="3">
    <source>
        <dbReference type="Proteomes" id="UP000281553"/>
    </source>
</evidence>
<name>A0A3P7Q6G7_DIBLA</name>
<accession>A0A3P7Q6G7</accession>
<feature type="region of interest" description="Disordered" evidence="1">
    <location>
        <begin position="1"/>
        <end position="71"/>
    </location>
</feature>
<sequence length="71" mass="7370">MPAQEYSPELAPLGHKKRSHVSDTNSAVTLTGVTAAPSSQMPKLPESPTNSYKYSAASGAAPTSPESNLAR</sequence>
<protein>
    <submittedName>
        <fullName evidence="2">Uncharacterized protein</fullName>
    </submittedName>
</protein>